<proteinExistence type="predicted"/>
<organism evidence="1 2">
    <name type="scientific">Lithospermum erythrorhizon</name>
    <name type="common">Purple gromwell</name>
    <name type="synonym">Lithospermum officinale var. erythrorhizon</name>
    <dbReference type="NCBI Taxonomy" id="34254"/>
    <lineage>
        <taxon>Eukaryota</taxon>
        <taxon>Viridiplantae</taxon>
        <taxon>Streptophyta</taxon>
        <taxon>Embryophyta</taxon>
        <taxon>Tracheophyta</taxon>
        <taxon>Spermatophyta</taxon>
        <taxon>Magnoliopsida</taxon>
        <taxon>eudicotyledons</taxon>
        <taxon>Gunneridae</taxon>
        <taxon>Pentapetalae</taxon>
        <taxon>asterids</taxon>
        <taxon>lamiids</taxon>
        <taxon>Boraginales</taxon>
        <taxon>Boraginaceae</taxon>
        <taxon>Boraginoideae</taxon>
        <taxon>Lithospermeae</taxon>
        <taxon>Lithospermum</taxon>
    </lineage>
</organism>
<dbReference type="PANTHER" id="PTHR33223">
    <property type="entry name" value="CCHC-TYPE DOMAIN-CONTAINING PROTEIN"/>
    <property type="match status" value="1"/>
</dbReference>
<dbReference type="AlphaFoldDB" id="A0AAV3NX48"/>
<gene>
    <name evidence="1" type="ORF">LIER_03456</name>
</gene>
<accession>A0AAV3NX48</accession>
<keyword evidence="2" id="KW-1185">Reference proteome</keyword>
<evidence type="ECO:0000313" key="1">
    <source>
        <dbReference type="EMBL" id="GAA0142595.1"/>
    </source>
</evidence>
<protein>
    <recommendedName>
        <fullName evidence="3">Retrotransposon gag domain-containing protein</fullName>
    </recommendedName>
</protein>
<reference evidence="1 2" key="1">
    <citation type="submission" date="2024-01" db="EMBL/GenBank/DDBJ databases">
        <title>The complete chloroplast genome sequence of Lithospermum erythrorhizon: insights into the phylogenetic relationship among Boraginaceae species and the maternal lineages of purple gromwells.</title>
        <authorList>
            <person name="Okada T."/>
            <person name="Watanabe K."/>
        </authorList>
    </citation>
    <scope>NUCLEOTIDE SEQUENCE [LARGE SCALE GENOMIC DNA]</scope>
</reference>
<name>A0AAV3NX48_LITER</name>
<sequence>MPFLDRLDAFQLPPGFKLPQLKLYDGTGDPIKHLQGYITHIAIISNNPNVYAKAFPNSLTGKARDWYMALPMKTIDTYQQTADAFVAMFGTTIQRR</sequence>
<evidence type="ECO:0000313" key="2">
    <source>
        <dbReference type="Proteomes" id="UP001454036"/>
    </source>
</evidence>
<comment type="caution">
    <text evidence="1">The sequence shown here is derived from an EMBL/GenBank/DDBJ whole genome shotgun (WGS) entry which is preliminary data.</text>
</comment>
<dbReference type="Proteomes" id="UP001454036">
    <property type="component" value="Unassembled WGS sequence"/>
</dbReference>
<dbReference type="PANTHER" id="PTHR33223:SF10">
    <property type="entry name" value="AMINOTRANSFERASE-LIKE PLANT MOBILE DOMAIN-CONTAINING PROTEIN"/>
    <property type="match status" value="1"/>
</dbReference>
<dbReference type="EMBL" id="BAABME010000416">
    <property type="protein sequence ID" value="GAA0142595.1"/>
    <property type="molecule type" value="Genomic_DNA"/>
</dbReference>
<evidence type="ECO:0008006" key="3">
    <source>
        <dbReference type="Google" id="ProtNLM"/>
    </source>
</evidence>